<dbReference type="AlphaFoldDB" id="A0AAV7KVJ5"/>
<dbReference type="Proteomes" id="UP001066276">
    <property type="component" value="Chromosome 12"/>
</dbReference>
<evidence type="ECO:0000313" key="3">
    <source>
        <dbReference type="EMBL" id="KAJ1083526.1"/>
    </source>
</evidence>
<evidence type="ECO:0000256" key="1">
    <source>
        <dbReference type="SAM" id="MobiDB-lite"/>
    </source>
</evidence>
<feature type="region of interest" description="Disordered" evidence="1">
    <location>
        <begin position="77"/>
        <end position="99"/>
    </location>
</feature>
<reference evidence="3" key="1">
    <citation type="journal article" date="2022" name="bioRxiv">
        <title>Sequencing and chromosome-scale assembly of the giantPleurodeles waltlgenome.</title>
        <authorList>
            <person name="Brown T."/>
            <person name="Elewa A."/>
            <person name="Iarovenko S."/>
            <person name="Subramanian E."/>
            <person name="Araus A.J."/>
            <person name="Petzold A."/>
            <person name="Susuki M."/>
            <person name="Suzuki K.-i.T."/>
            <person name="Hayashi T."/>
            <person name="Toyoda A."/>
            <person name="Oliveira C."/>
            <person name="Osipova E."/>
            <person name="Leigh N.D."/>
            <person name="Simon A."/>
            <person name="Yun M.H."/>
        </authorList>
    </citation>
    <scope>NUCLEOTIDE SEQUENCE</scope>
    <source>
        <strain evidence="3">20211129_DDA</strain>
        <tissue evidence="3">Liver</tissue>
    </source>
</reference>
<evidence type="ECO:0000313" key="2">
    <source>
        <dbReference type="EMBL" id="KAJ1083523.1"/>
    </source>
</evidence>
<proteinExistence type="predicted"/>
<feature type="compositionally biased region" description="Basic and acidic residues" evidence="1">
    <location>
        <begin position="83"/>
        <end position="99"/>
    </location>
</feature>
<sequence length="99" mass="10879">MGFLLAEQRREVEWSYLAAGAAEQGRAKARAAEATVTTEQKWGTKRWGPHQWIATEVAAWQEGTPCGHSGLKRQALGVIQPGSRKEGGCEWQKEGGSER</sequence>
<organism evidence="3 4">
    <name type="scientific">Pleurodeles waltl</name>
    <name type="common">Iberian ribbed newt</name>
    <dbReference type="NCBI Taxonomy" id="8319"/>
    <lineage>
        <taxon>Eukaryota</taxon>
        <taxon>Metazoa</taxon>
        <taxon>Chordata</taxon>
        <taxon>Craniata</taxon>
        <taxon>Vertebrata</taxon>
        <taxon>Euteleostomi</taxon>
        <taxon>Amphibia</taxon>
        <taxon>Batrachia</taxon>
        <taxon>Caudata</taxon>
        <taxon>Salamandroidea</taxon>
        <taxon>Salamandridae</taxon>
        <taxon>Pleurodelinae</taxon>
        <taxon>Pleurodeles</taxon>
    </lineage>
</organism>
<protein>
    <submittedName>
        <fullName evidence="3">Uncharacterized protein</fullName>
    </submittedName>
</protein>
<evidence type="ECO:0000313" key="4">
    <source>
        <dbReference type="Proteomes" id="UP001066276"/>
    </source>
</evidence>
<gene>
    <name evidence="2" type="ORF">NDU88_003682</name>
    <name evidence="3" type="ORF">NDU88_003685</name>
</gene>
<comment type="caution">
    <text evidence="3">The sequence shown here is derived from an EMBL/GenBank/DDBJ whole genome shotgun (WGS) entry which is preliminary data.</text>
</comment>
<dbReference type="EMBL" id="JANPWB010000016">
    <property type="protein sequence ID" value="KAJ1083526.1"/>
    <property type="molecule type" value="Genomic_DNA"/>
</dbReference>
<accession>A0AAV7KVJ5</accession>
<name>A0AAV7KVJ5_PLEWA</name>
<keyword evidence="4" id="KW-1185">Reference proteome</keyword>
<dbReference type="EMBL" id="JANPWB010000016">
    <property type="protein sequence ID" value="KAJ1083523.1"/>
    <property type="molecule type" value="Genomic_DNA"/>
</dbReference>